<dbReference type="STRING" id="286115.A0A507CGR3"/>
<proteinExistence type="predicted"/>
<sequence length="286" mass="32267">MANNNKSIIKPSPKGVVVIGAGLGRTGTSSLKLALEQLGIGKCYSLSETLKNGGDNVFFYKAWVGYQVDWHLFLEGRGYHAVVGYPACQYFEELMKFYPDANVILTVRDPVRWHESIMQTIYLALPKGWDQFFHRNFSPEGIATIFDLPGVLDLENFNRSGRDLSERENAINQFNKWNEHVKKVVPKDRLLVLDVREGWRPLCAFLNVPIPDHPFPHVNDAVTSRKVIWRIRTMQRVLAAGSVVGAVALVWAVAQYGRSAVGLMKALWNRRGVGAVFVVLRREITS</sequence>
<dbReference type="PANTHER" id="PTHR36978">
    <property type="entry name" value="P-LOOP CONTAINING NUCLEOTIDE TRIPHOSPHATE HYDROLASE"/>
    <property type="match status" value="1"/>
</dbReference>
<keyword evidence="1" id="KW-0812">Transmembrane</keyword>
<dbReference type="SUPFAM" id="SSF52540">
    <property type="entry name" value="P-loop containing nucleoside triphosphate hydrolases"/>
    <property type="match status" value="1"/>
</dbReference>
<dbReference type="InterPro" id="IPR027417">
    <property type="entry name" value="P-loop_NTPase"/>
</dbReference>
<feature type="transmembrane region" description="Helical" evidence="1">
    <location>
        <begin position="237"/>
        <end position="254"/>
    </location>
</feature>
<keyword evidence="1" id="KW-0472">Membrane</keyword>
<keyword evidence="3" id="KW-1185">Reference proteome</keyword>
<dbReference type="Gene3D" id="3.40.50.300">
    <property type="entry name" value="P-loop containing nucleotide triphosphate hydrolases"/>
    <property type="match status" value="1"/>
</dbReference>
<gene>
    <name evidence="2" type="ORF">SeMB42_g07020</name>
</gene>
<evidence type="ECO:0000313" key="2">
    <source>
        <dbReference type="EMBL" id="TPX36835.1"/>
    </source>
</evidence>
<dbReference type="PANTHER" id="PTHR36978:SF4">
    <property type="entry name" value="P-LOOP CONTAINING NUCLEOSIDE TRIPHOSPHATE HYDROLASE PROTEIN"/>
    <property type="match status" value="1"/>
</dbReference>
<evidence type="ECO:0000256" key="1">
    <source>
        <dbReference type="SAM" id="Phobius"/>
    </source>
</evidence>
<name>A0A507CGR3_9FUNG</name>
<dbReference type="VEuPathDB" id="FungiDB:SeMB42_g07020"/>
<dbReference type="Proteomes" id="UP000317494">
    <property type="component" value="Unassembled WGS sequence"/>
</dbReference>
<dbReference type="EMBL" id="QEAN01000444">
    <property type="protein sequence ID" value="TPX36835.1"/>
    <property type="molecule type" value="Genomic_DNA"/>
</dbReference>
<evidence type="ECO:0000313" key="3">
    <source>
        <dbReference type="Proteomes" id="UP000317494"/>
    </source>
</evidence>
<comment type="caution">
    <text evidence="2">The sequence shown here is derived from an EMBL/GenBank/DDBJ whole genome shotgun (WGS) entry which is preliminary data.</text>
</comment>
<organism evidence="2 3">
    <name type="scientific">Synchytrium endobioticum</name>
    <dbReference type="NCBI Taxonomy" id="286115"/>
    <lineage>
        <taxon>Eukaryota</taxon>
        <taxon>Fungi</taxon>
        <taxon>Fungi incertae sedis</taxon>
        <taxon>Chytridiomycota</taxon>
        <taxon>Chytridiomycota incertae sedis</taxon>
        <taxon>Chytridiomycetes</taxon>
        <taxon>Synchytriales</taxon>
        <taxon>Synchytriaceae</taxon>
        <taxon>Synchytrium</taxon>
    </lineage>
</organism>
<accession>A0A507CGR3</accession>
<protein>
    <recommendedName>
        <fullName evidence="4">Sulfotransferase domain-containing protein</fullName>
    </recommendedName>
</protein>
<dbReference type="AlphaFoldDB" id="A0A507CGR3"/>
<reference evidence="2 3" key="1">
    <citation type="journal article" date="2019" name="Sci. Rep.">
        <title>Comparative genomics of chytrid fungi reveal insights into the obligate biotrophic and pathogenic lifestyle of Synchytrium endobioticum.</title>
        <authorList>
            <person name="van de Vossenberg B.T.L.H."/>
            <person name="Warris S."/>
            <person name="Nguyen H.D.T."/>
            <person name="van Gent-Pelzer M.P.E."/>
            <person name="Joly D.L."/>
            <person name="van de Geest H.C."/>
            <person name="Bonants P.J.M."/>
            <person name="Smith D.S."/>
            <person name="Levesque C.A."/>
            <person name="van der Lee T.A.J."/>
        </authorList>
    </citation>
    <scope>NUCLEOTIDE SEQUENCE [LARGE SCALE GENOMIC DNA]</scope>
    <source>
        <strain evidence="2 3">MB42</strain>
    </source>
</reference>
<keyword evidence="1" id="KW-1133">Transmembrane helix</keyword>
<dbReference type="InterPro" id="IPR040632">
    <property type="entry name" value="Sulfotransfer_4"/>
</dbReference>
<evidence type="ECO:0008006" key="4">
    <source>
        <dbReference type="Google" id="ProtNLM"/>
    </source>
</evidence>
<dbReference type="Pfam" id="PF17784">
    <property type="entry name" value="Sulfotransfer_4"/>
    <property type="match status" value="1"/>
</dbReference>